<dbReference type="GO" id="GO:0018836">
    <property type="term" value="F:alkylmercury lyase activity"/>
    <property type="evidence" value="ECO:0007669"/>
    <property type="project" value="InterPro"/>
</dbReference>
<comment type="caution">
    <text evidence="1">The sequence shown here is derived from an EMBL/GenBank/DDBJ whole genome shotgun (WGS) entry which is preliminary data.</text>
</comment>
<proteinExistence type="predicted"/>
<dbReference type="GeneID" id="34452272"/>
<dbReference type="AlphaFoldDB" id="A0A1F7ZUM4"/>
<dbReference type="EMBL" id="LYCR01000075">
    <property type="protein sequence ID" value="OGM43152.1"/>
    <property type="molecule type" value="Genomic_DNA"/>
</dbReference>
<gene>
    <name evidence="1" type="ORF">ABOM_008882</name>
</gene>
<dbReference type="Gene3D" id="3.30.450.410">
    <property type="match status" value="1"/>
</dbReference>
<keyword evidence="2" id="KW-1185">Reference proteome</keyword>
<dbReference type="InterPro" id="IPR053717">
    <property type="entry name" value="MerB_lyase_sf"/>
</dbReference>
<organism evidence="1 2">
    <name type="scientific">Aspergillus bombycis</name>
    <dbReference type="NCBI Taxonomy" id="109264"/>
    <lineage>
        <taxon>Eukaryota</taxon>
        <taxon>Fungi</taxon>
        <taxon>Dikarya</taxon>
        <taxon>Ascomycota</taxon>
        <taxon>Pezizomycotina</taxon>
        <taxon>Eurotiomycetes</taxon>
        <taxon>Eurotiomycetidae</taxon>
        <taxon>Eurotiales</taxon>
        <taxon>Aspergillaceae</taxon>
        <taxon>Aspergillus</taxon>
    </lineage>
</organism>
<dbReference type="SUPFAM" id="SSF46785">
    <property type="entry name" value="Winged helix' DNA-binding domain"/>
    <property type="match status" value="1"/>
</dbReference>
<sequence>MDQQAREVRHLLFQFYLKECRPPTVMELAEQSGLGTSEVQHILDQLEEMHHIVQYKHSGRSPTPIAMAHPFSHLPTPFVVRQGSRSWWANCIWCAFGLAAMLAPLKTTITTRSGSIGAELHFTIEDDKVTCAEDNKEINICDCHAHFSIPPAKWWKDVRFACGTIQVFGSKEQALEWPQKHGFYSGEVMTVETLWRLSKAWYHDKHTYEYDRKSAPEVEALFNELGMTAEFWQSQP</sequence>
<dbReference type="RefSeq" id="XP_022386869.1">
    <property type="nucleotide sequence ID" value="XM_022536011.1"/>
</dbReference>
<evidence type="ECO:0000313" key="2">
    <source>
        <dbReference type="Proteomes" id="UP000179179"/>
    </source>
</evidence>
<dbReference type="Proteomes" id="UP000179179">
    <property type="component" value="Unassembled WGS sequence"/>
</dbReference>
<evidence type="ECO:0000313" key="1">
    <source>
        <dbReference type="EMBL" id="OGM43152.1"/>
    </source>
</evidence>
<accession>A0A1F7ZUM4</accession>
<dbReference type="SUPFAM" id="SSF160387">
    <property type="entry name" value="NosL/MerB-like"/>
    <property type="match status" value="1"/>
</dbReference>
<evidence type="ECO:0008006" key="3">
    <source>
        <dbReference type="Google" id="ProtNLM"/>
    </source>
</evidence>
<dbReference type="Pfam" id="PF03243">
    <property type="entry name" value="MerB"/>
    <property type="match status" value="1"/>
</dbReference>
<dbReference type="InterPro" id="IPR036390">
    <property type="entry name" value="WH_DNA-bd_sf"/>
</dbReference>
<name>A0A1F7ZUM4_9EURO</name>
<dbReference type="InterPro" id="IPR004927">
    <property type="entry name" value="MerB"/>
</dbReference>
<dbReference type="OrthoDB" id="4810243at2759"/>
<reference evidence="1 2" key="1">
    <citation type="journal article" date="2016" name="Genome Biol. Evol.">
        <title>Draft genome sequence of an aflatoxigenic Aspergillus species, A. bombycis.</title>
        <authorList>
            <person name="Moore G.G."/>
            <person name="Mack B.M."/>
            <person name="Beltz S.B."/>
            <person name="Gilbert M.K."/>
        </authorList>
    </citation>
    <scope>NUCLEOTIDE SEQUENCE [LARGE SCALE GENOMIC DNA]</scope>
    <source>
        <strain evidence="2">NRRL 26010</strain>
    </source>
</reference>
<protein>
    <recommendedName>
        <fullName evidence="3">Alkylmercury lyase</fullName>
    </recommendedName>
</protein>